<name>A0A1I4ED82_9RHOB</name>
<dbReference type="InterPro" id="IPR003772">
    <property type="entry name" value="YceD"/>
</dbReference>
<proteinExistence type="predicted"/>
<dbReference type="STRING" id="195913.SAMN04488004_106204"/>
<protein>
    <submittedName>
        <fullName evidence="1">Uncharacterized metal-binding protein YceD, DUF177 family</fullName>
    </submittedName>
</protein>
<evidence type="ECO:0000313" key="1">
    <source>
        <dbReference type="EMBL" id="SFL03732.1"/>
    </source>
</evidence>
<dbReference type="Pfam" id="PF02620">
    <property type="entry name" value="YceD"/>
    <property type="match status" value="1"/>
</dbReference>
<keyword evidence="2" id="KW-1185">Reference proteome</keyword>
<dbReference type="AlphaFoldDB" id="A0A1I4ED82"/>
<dbReference type="OrthoDB" id="8443793at2"/>
<dbReference type="Proteomes" id="UP000199550">
    <property type="component" value="Unassembled WGS sequence"/>
</dbReference>
<gene>
    <name evidence="1" type="ORF">SAMN04488004_106204</name>
</gene>
<evidence type="ECO:0000313" key="2">
    <source>
        <dbReference type="Proteomes" id="UP000199550"/>
    </source>
</evidence>
<accession>A0A1I4ED82</accession>
<reference evidence="1 2" key="1">
    <citation type="submission" date="2016-10" db="EMBL/GenBank/DDBJ databases">
        <authorList>
            <person name="de Groot N.N."/>
        </authorList>
    </citation>
    <scope>NUCLEOTIDE SEQUENCE [LARGE SCALE GENOMIC DNA]</scope>
    <source>
        <strain evidence="1 2">DSM 16199</strain>
    </source>
</reference>
<sequence>MTDAPELPTKILRLADLTNRHASTFDLAPTPEQRTAIANHLGIPAVKKLVFAGEITPLGRGDWQLTAKLGATVVQPCVATLASVTTRMDEVIRRVYARDFAYPDGAEAEMPDDDAVEPLPQTLDLGAVMIEALSLALPAFPRAEGAELGQVLVAAKGVAPMTDDDAKPFAGLGALRDQLAKDEDDSGENNA</sequence>
<dbReference type="EMBL" id="FOTF01000006">
    <property type="protein sequence ID" value="SFL03732.1"/>
    <property type="molecule type" value="Genomic_DNA"/>
</dbReference>
<dbReference type="GeneID" id="97891289"/>
<dbReference type="RefSeq" id="WP_090187688.1">
    <property type="nucleotide sequence ID" value="NZ_CAXIDI010000010.1"/>
</dbReference>
<organism evidence="1 2">
    <name type="scientific">Loktanella salsilacus</name>
    <dbReference type="NCBI Taxonomy" id="195913"/>
    <lineage>
        <taxon>Bacteria</taxon>
        <taxon>Pseudomonadati</taxon>
        <taxon>Pseudomonadota</taxon>
        <taxon>Alphaproteobacteria</taxon>
        <taxon>Rhodobacterales</taxon>
        <taxon>Roseobacteraceae</taxon>
        <taxon>Loktanella</taxon>
    </lineage>
</organism>